<name>A0AAE9C683_9CAUD</name>
<gene>
    <name evidence="1" type="ORF">Moo19_gp60</name>
</gene>
<sequence length="251" mass="28584">MSEELVANDMNTQLILIAGFSASGKSASLRNLRNQERWLYLNTEAGKRLPFRNKFQSYNIEDPYQIWEAFDAASPGGDMANDIDGIIIDSATFMMDMLESQYVLPSANTQKAWGDFAQFFKILLQQKVVKFGKPVIITAHAKDELDEAAGIMKTFIPVKGSLKNNGLEAYFSTVVYAERVDIKELEKYGNKMLEITEEERDLGYKHVFQTRPTKKSVGKRLRSPMGMFEKSETYIDNDAQKLLDHLAEYYA</sequence>
<reference evidence="1" key="1">
    <citation type="submission" date="2021-06" db="EMBL/GenBank/DDBJ databases">
        <authorList>
            <person name="Tinney K.R."/>
            <person name="Subramanian S."/>
            <person name="Parent K.N."/>
        </authorList>
    </citation>
    <scope>NUCLEOTIDE SEQUENCE</scope>
</reference>
<dbReference type="Proteomes" id="UP000828350">
    <property type="component" value="Segment"/>
</dbReference>
<accession>A0AAE9C683</accession>
<organism evidence="1 2">
    <name type="scientific">Shigella virus Moo19</name>
    <dbReference type="NCBI Taxonomy" id="2886042"/>
    <lineage>
        <taxon>Viruses</taxon>
        <taxon>Duplodnaviria</taxon>
        <taxon>Heunggongvirae</taxon>
        <taxon>Uroviricota</taxon>
        <taxon>Caudoviricetes</taxon>
        <taxon>Schitoviridae</taxon>
        <taxon>Enquatrovirinae</taxon>
        <taxon>Moovirus</taxon>
        <taxon>Moovirus moo</taxon>
    </lineage>
</organism>
<dbReference type="Pfam" id="PF13479">
    <property type="entry name" value="AAA_24"/>
    <property type="match status" value="1"/>
</dbReference>
<keyword evidence="2" id="KW-1185">Reference proteome</keyword>
<protein>
    <recommendedName>
        <fullName evidence="3">AAA domain-containing protein</fullName>
    </recommendedName>
</protein>
<dbReference type="SUPFAM" id="SSF52540">
    <property type="entry name" value="P-loop containing nucleoside triphosphate hydrolases"/>
    <property type="match status" value="1"/>
</dbReference>
<dbReference type="EMBL" id="MZ358387">
    <property type="protein sequence ID" value="UEN68856.1"/>
    <property type="molecule type" value="Genomic_DNA"/>
</dbReference>
<dbReference type="InterPro" id="IPR027417">
    <property type="entry name" value="P-loop_NTPase"/>
</dbReference>
<evidence type="ECO:0000313" key="2">
    <source>
        <dbReference type="Proteomes" id="UP000828350"/>
    </source>
</evidence>
<evidence type="ECO:0000313" key="1">
    <source>
        <dbReference type="EMBL" id="UEN68856.1"/>
    </source>
</evidence>
<evidence type="ECO:0008006" key="3">
    <source>
        <dbReference type="Google" id="ProtNLM"/>
    </source>
</evidence>
<proteinExistence type="predicted"/>